<dbReference type="OMA" id="QGFCLAT"/>
<keyword evidence="5" id="KW-0472">Membrane</keyword>
<keyword evidence="6" id="KW-0564">Palmitate</keyword>
<protein>
    <submittedName>
        <fullName evidence="8">Uncharacterized protein</fullName>
    </submittedName>
</protein>
<name>A0A401P1K4_SCYTO</name>
<dbReference type="AlphaFoldDB" id="A0A401P1K4"/>
<keyword evidence="4" id="KW-0519">Myristate</keyword>
<evidence type="ECO:0000256" key="6">
    <source>
        <dbReference type="ARBA" id="ARBA00023139"/>
    </source>
</evidence>
<accession>A0A401P1K4</accession>
<gene>
    <name evidence="8" type="ORF">scyTo_0007975</name>
</gene>
<dbReference type="OrthoDB" id="9942562at2759"/>
<dbReference type="Proteomes" id="UP000288216">
    <property type="component" value="Unassembled WGS sequence"/>
</dbReference>
<dbReference type="Pfam" id="PF15250">
    <property type="entry name" value="Raftlin"/>
    <property type="match status" value="1"/>
</dbReference>
<comment type="caution">
    <text evidence="8">The sequence shown here is derived from an EMBL/GenBank/DDBJ whole genome shotgun (WGS) entry which is preliminary data.</text>
</comment>
<dbReference type="PANTHER" id="PTHR17601">
    <property type="entry name" value="RAFTLIN-RELATED"/>
    <property type="match status" value="1"/>
</dbReference>
<comment type="similarity">
    <text evidence="2">Belongs to the raftlin family.</text>
</comment>
<sequence length="144" mass="16265">MTRDNLEEDVFFLSAMAAGFFEIRFGKLFSASVKMGCGLPKQEKPDENSPGKIYSTLNRPQVETKVGIAYQYKLLDFTTAETEITESSAAKLSSIHDLPTQLHELYQKGFVLAGFHPFIQSIDVWKKTPEEKMFRAILIKPAAR</sequence>
<reference evidence="8 9" key="1">
    <citation type="journal article" date="2018" name="Nat. Ecol. Evol.">
        <title>Shark genomes provide insights into elasmobranch evolution and the origin of vertebrates.</title>
        <authorList>
            <person name="Hara Y"/>
            <person name="Yamaguchi K"/>
            <person name="Onimaru K"/>
            <person name="Kadota M"/>
            <person name="Koyanagi M"/>
            <person name="Keeley SD"/>
            <person name="Tatsumi K"/>
            <person name="Tanaka K"/>
            <person name="Motone F"/>
            <person name="Kageyama Y"/>
            <person name="Nozu R"/>
            <person name="Adachi N"/>
            <person name="Nishimura O"/>
            <person name="Nakagawa R"/>
            <person name="Tanegashima C"/>
            <person name="Kiyatake I"/>
            <person name="Matsumoto R"/>
            <person name="Murakumo K"/>
            <person name="Nishida K"/>
            <person name="Terakita A"/>
            <person name="Kuratani S"/>
            <person name="Sato K"/>
            <person name="Hyodo S Kuraku.S."/>
        </authorList>
    </citation>
    <scope>NUCLEOTIDE SEQUENCE [LARGE SCALE GENOMIC DNA]</scope>
</reference>
<evidence type="ECO:0000256" key="4">
    <source>
        <dbReference type="ARBA" id="ARBA00022707"/>
    </source>
</evidence>
<comment type="subcellular location">
    <subcellularLocation>
        <location evidence="1">Cell membrane</location>
        <topology evidence="1">Lipid-anchor</topology>
    </subcellularLocation>
</comment>
<keyword evidence="3" id="KW-1003">Cell membrane</keyword>
<evidence type="ECO:0000256" key="1">
    <source>
        <dbReference type="ARBA" id="ARBA00004193"/>
    </source>
</evidence>
<proteinExistence type="inferred from homology"/>
<evidence type="ECO:0000256" key="5">
    <source>
        <dbReference type="ARBA" id="ARBA00023136"/>
    </source>
</evidence>
<keyword evidence="9" id="KW-1185">Reference proteome</keyword>
<evidence type="ECO:0000313" key="8">
    <source>
        <dbReference type="EMBL" id="GCB66983.1"/>
    </source>
</evidence>
<dbReference type="InterPro" id="IPR028169">
    <property type="entry name" value="Raftlin"/>
</dbReference>
<dbReference type="GO" id="GO:0005886">
    <property type="term" value="C:plasma membrane"/>
    <property type="evidence" value="ECO:0007669"/>
    <property type="project" value="UniProtKB-SubCell"/>
</dbReference>
<evidence type="ECO:0000256" key="7">
    <source>
        <dbReference type="ARBA" id="ARBA00023288"/>
    </source>
</evidence>
<dbReference type="STRING" id="75743.A0A401P1K4"/>
<evidence type="ECO:0000256" key="2">
    <source>
        <dbReference type="ARBA" id="ARBA00006390"/>
    </source>
</evidence>
<evidence type="ECO:0000313" key="9">
    <source>
        <dbReference type="Proteomes" id="UP000288216"/>
    </source>
</evidence>
<keyword evidence="7" id="KW-0449">Lipoprotein</keyword>
<evidence type="ECO:0000256" key="3">
    <source>
        <dbReference type="ARBA" id="ARBA00022475"/>
    </source>
</evidence>
<organism evidence="8 9">
    <name type="scientific">Scyliorhinus torazame</name>
    <name type="common">Cloudy catshark</name>
    <name type="synonym">Catulus torazame</name>
    <dbReference type="NCBI Taxonomy" id="75743"/>
    <lineage>
        <taxon>Eukaryota</taxon>
        <taxon>Metazoa</taxon>
        <taxon>Chordata</taxon>
        <taxon>Craniata</taxon>
        <taxon>Vertebrata</taxon>
        <taxon>Chondrichthyes</taxon>
        <taxon>Elasmobranchii</taxon>
        <taxon>Galeomorphii</taxon>
        <taxon>Galeoidea</taxon>
        <taxon>Carcharhiniformes</taxon>
        <taxon>Scyliorhinidae</taxon>
        <taxon>Scyliorhinus</taxon>
    </lineage>
</organism>
<dbReference type="EMBL" id="BFAA01002981">
    <property type="protein sequence ID" value="GCB66983.1"/>
    <property type="molecule type" value="Genomic_DNA"/>
</dbReference>
<dbReference type="PANTHER" id="PTHR17601:SF3">
    <property type="entry name" value="RAFTLIN"/>
    <property type="match status" value="1"/>
</dbReference>